<evidence type="ECO:0000313" key="4">
    <source>
        <dbReference type="Proteomes" id="UP001057753"/>
    </source>
</evidence>
<dbReference type="Proteomes" id="UP001057753">
    <property type="component" value="Unassembled WGS sequence"/>
</dbReference>
<organism evidence="3 4">
    <name type="scientific">Salipaludibacillus agaradhaerens</name>
    <name type="common">Bacillus agaradhaerens</name>
    <dbReference type="NCBI Taxonomy" id="76935"/>
    <lineage>
        <taxon>Bacteria</taxon>
        <taxon>Bacillati</taxon>
        <taxon>Bacillota</taxon>
        <taxon>Bacilli</taxon>
        <taxon>Bacillales</taxon>
        <taxon>Bacillaceae</taxon>
    </lineage>
</organism>
<proteinExistence type="inferred from homology"/>
<evidence type="ECO:0000259" key="2">
    <source>
        <dbReference type="Pfam" id="PF01910"/>
    </source>
</evidence>
<dbReference type="AlphaFoldDB" id="A0A9Q4B1P6"/>
<comment type="similarity">
    <text evidence="1">Belongs to the UPF0045 family.</text>
</comment>
<dbReference type="Pfam" id="PF01910">
    <property type="entry name" value="Thiamine_BP"/>
    <property type="match status" value="1"/>
</dbReference>
<dbReference type="InterPro" id="IPR051614">
    <property type="entry name" value="UPF0045_domain"/>
</dbReference>
<feature type="domain" description="Thiamine-binding protein" evidence="2">
    <location>
        <begin position="4"/>
        <end position="96"/>
    </location>
</feature>
<protein>
    <submittedName>
        <fullName evidence="3">MTH1187 family thiamine-binding protein</fullName>
    </submittedName>
</protein>
<keyword evidence="4" id="KW-1185">Reference proteome</keyword>
<dbReference type="NCBIfam" id="TIGR00106">
    <property type="entry name" value="MTH1187 family thiamine-binding protein"/>
    <property type="match status" value="1"/>
</dbReference>
<reference evidence="3" key="1">
    <citation type="submission" date="2020-06" db="EMBL/GenBank/DDBJ databases">
        <title>Insight into the genomes of haloalkaliphilic bacilli from Kenyan soda lakes.</title>
        <authorList>
            <person name="Mwirichia R."/>
            <person name="Villamizar G.C."/>
            <person name="Poehlein A."/>
            <person name="Mugweru J."/>
            <person name="Kipnyargis A."/>
            <person name="Kiplimo D."/>
            <person name="Orwa P."/>
            <person name="Daniel R."/>
        </authorList>
    </citation>
    <scope>NUCLEOTIDE SEQUENCE</scope>
    <source>
        <strain evidence="3">B1096_S55</strain>
    </source>
</reference>
<dbReference type="GO" id="GO:0005829">
    <property type="term" value="C:cytosol"/>
    <property type="evidence" value="ECO:0007669"/>
    <property type="project" value="TreeGrafter"/>
</dbReference>
<dbReference type="RefSeq" id="WP_169837542.1">
    <property type="nucleotide sequence ID" value="NZ_JABXYM010000001.1"/>
</dbReference>
<dbReference type="SUPFAM" id="SSF89957">
    <property type="entry name" value="MTH1187/YkoF-like"/>
    <property type="match status" value="1"/>
</dbReference>
<gene>
    <name evidence="3" type="ORF">HXA33_09090</name>
</gene>
<name>A0A9Q4B1P6_SALAG</name>
<comment type="caution">
    <text evidence="3">The sequence shown here is derived from an EMBL/GenBank/DDBJ whole genome shotgun (WGS) entry which is preliminary data.</text>
</comment>
<dbReference type="PANTHER" id="PTHR33777">
    <property type="entry name" value="UPF0045 PROTEIN ECM15"/>
    <property type="match status" value="1"/>
</dbReference>
<evidence type="ECO:0000313" key="3">
    <source>
        <dbReference type="EMBL" id="MCR6096711.1"/>
    </source>
</evidence>
<dbReference type="EMBL" id="JABXYM010000001">
    <property type="protein sequence ID" value="MCR6096711.1"/>
    <property type="molecule type" value="Genomic_DNA"/>
</dbReference>
<sequence length="105" mass="11626">MAIADVTIMPLGAGTTSVSDVVAEVHRLLKSSKLTINYQLTPMSTILEGEVDDLYEILKQIQEVPFNLGHKRVAMNIRIDDRRDKVSSMKSKVAVVNKKLIDGTD</sequence>
<dbReference type="Gene3D" id="3.30.70.930">
    <property type="match status" value="1"/>
</dbReference>
<dbReference type="InterPro" id="IPR029756">
    <property type="entry name" value="MTH1187/YkoF-like"/>
</dbReference>
<accession>A0A9Q4B1P6</accession>
<dbReference type="PANTHER" id="PTHR33777:SF1">
    <property type="entry name" value="UPF0045 PROTEIN ECM15"/>
    <property type="match status" value="1"/>
</dbReference>
<dbReference type="InterPro" id="IPR002767">
    <property type="entry name" value="Thiamine_BP"/>
</dbReference>
<evidence type="ECO:0000256" key="1">
    <source>
        <dbReference type="ARBA" id="ARBA00010272"/>
    </source>
</evidence>